<evidence type="ECO:0000313" key="2">
    <source>
        <dbReference type="EMBL" id="AEI38251.1"/>
    </source>
</evidence>
<dbReference type="EMBL" id="CP002865">
    <property type="protein sequence ID" value="AEI38251.1"/>
    <property type="molecule type" value="Genomic_DNA"/>
</dbReference>
<proteinExistence type="predicted"/>
<dbReference type="STRING" id="579138.Zymop_1361"/>
<reference evidence="2 3" key="1">
    <citation type="journal article" date="2011" name="J. Bacteriol.">
        <title>Genome sequence of the ethanol-producing Zymomonas mobilis subsp. pomaceae lectotype strain ATCC 29192.</title>
        <authorList>
            <person name="Kouvelis V.N."/>
            <person name="Davenport K.W."/>
            <person name="Brettin T.S."/>
            <person name="Bruce D."/>
            <person name="Detter C."/>
            <person name="Han C.S."/>
            <person name="Nolan M."/>
            <person name="Tapia R."/>
            <person name="Damoulaki A."/>
            <person name="Kyrpides N.C."/>
            <person name="Typas M.A."/>
            <person name="Pappas K.M."/>
        </authorList>
    </citation>
    <scope>NUCLEOTIDE SEQUENCE [LARGE SCALE GENOMIC DNA]</scope>
    <source>
        <strain evidence="3">ATCC 29192 / DSM 22645 / JCM 10191 / CCUG 17912 / NBRC 13757 / NCIMB 11200 / NRRL B-4491 / Barker I</strain>
    </source>
</reference>
<dbReference type="HOGENOM" id="CLU_188528_0_0_5"/>
<dbReference type="AlphaFoldDB" id="F8EV33"/>
<evidence type="ECO:0008006" key="4">
    <source>
        <dbReference type="Google" id="ProtNLM"/>
    </source>
</evidence>
<evidence type="ECO:0000256" key="1">
    <source>
        <dbReference type="SAM" id="MobiDB-lite"/>
    </source>
</evidence>
<protein>
    <recommendedName>
        <fullName evidence="4">Lipoprotein</fullName>
    </recommendedName>
</protein>
<name>F8EV33_ZYMMT</name>
<accession>F8EV33</accession>
<organism evidence="2 3">
    <name type="scientific">Zymomonas mobilis subsp. pomaceae (strain ATCC 29192 / DSM 22645 / JCM 10191 / CCUG 17912 / NBRC 13757 / NCIMB 11200 / NRRL B-4491 / Barker I)</name>
    <dbReference type="NCBI Taxonomy" id="579138"/>
    <lineage>
        <taxon>Bacteria</taxon>
        <taxon>Pseudomonadati</taxon>
        <taxon>Pseudomonadota</taxon>
        <taxon>Alphaproteobacteria</taxon>
        <taxon>Sphingomonadales</taxon>
        <taxon>Zymomonadaceae</taxon>
        <taxon>Zymomonas</taxon>
    </lineage>
</organism>
<dbReference type="PATRIC" id="fig|579138.3.peg.1442"/>
<evidence type="ECO:0000313" key="3">
    <source>
        <dbReference type="Proteomes" id="UP000000491"/>
    </source>
</evidence>
<feature type="region of interest" description="Disordered" evidence="1">
    <location>
        <begin position="32"/>
        <end position="73"/>
    </location>
</feature>
<dbReference type="KEGG" id="zmp:Zymop_1361"/>
<dbReference type="Proteomes" id="UP000000491">
    <property type="component" value="Chromosome"/>
</dbReference>
<gene>
    <name evidence="2" type="ordered locus">Zymop_1361</name>
</gene>
<dbReference type="RefSeq" id="WP_013934640.1">
    <property type="nucleotide sequence ID" value="NC_015709.1"/>
</dbReference>
<sequence length="90" mass="9915">MTTSYRILTLKALGLGLFLISGLSLEGCGQRGSLSIPAGHAKPVQPETARQAMDKQDLMNPPTQARPGRRQDLLLHSDVRTEDYFDLPPR</sequence>